<dbReference type="Proteomes" id="UP001595539">
    <property type="component" value="Unassembled WGS sequence"/>
</dbReference>
<protein>
    <recommendedName>
        <fullName evidence="3">Transposase</fullName>
    </recommendedName>
</protein>
<dbReference type="EMBL" id="JBHRXY010000011">
    <property type="protein sequence ID" value="MFC3630454.1"/>
    <property type="molecule type" value="Genomic_DNA"/>
</dbReference>
<gene>
    <name evidence="1" type="ORF">ACFOM8_13475</name>
</gene>
<evidence type="ECO:0008006" key="3">
    <source>
        <dbReference type="Google" id="ProtNLM"/>
    </source>
</evidence>
<comment type="caution">
    <text evidence="1">The sequence shown here is derived from an EMBL/GenBank/DDBJ whole genome shotgun (WGS) entry which is preliminary data.</text>
</comment>
<sequence>MTNKPTEDCKREAERIAVMSGLPRKQMVADLGVGHSTLNNWAKAFGDAGTVPQGPNWSRK</sequence>
<evidence type="ECO:0000313" key="2">
    <source>
        <dbReference type="Proteomes" id="UP001595539"/>
    </source>
</evidence>
<reference evidence="2" key="1">
    <citation type="journal article" date="2019" name="Int. J. Syst. Evol. Microbiol.">
        <title>The Global Catalogue of Microorganisms (GCM) 10K type strain sequencing project: providing services to taxonomists for standard genome sequencing and annotation.</title>
        <authorList>
            <consortium name="The Broad Institute Genomics Platform"/>
            <consortium name="The Broad Institute Genome Sequencing Center for Infectious Disease"/>
            <person name="Wu L."/>
            <person name="Ma J."/>
        </authorList>
    </citation>
    <scope>NUCLEOTIDE SEQUENCE [LARGE SCALE GENOMIC DNA]</scope>
    <source>
        <strain evidence="2">KCTC 42473</strain>
    </source>
</reference>
<evidence type="ECO:0000313" key="1">
    <source>
        <dbReference type="EMBL" id="MFC3630454.1"/>
    </source>
</evidence>
<organism evidence="1 2">
    <name type="scientific">Paracoccus angustae</name>
    <dbReference type="NCBI Taxonomy" id="1671480"/>
    <lineage>
        <taxon>Bacteria</taxon>
        <taxon>Pseudomonadati</taxon>
        <taxon>Pseudomonadota</taxon>
        <taxon>Alphaproteobacteria</taxon>
        <taxon>Rhodobacterales</taxon>
        <taxon>Paracoccaceae</taxon>
        <taxon>Paracoccus</taxon>
    </lineage>
</organism>
<proteinExistence type="predicted"/>
<keyword evidence="2" id="KW-1185">Reference proteome</keyword>
<name>A0ABV7U5V8_9RHOB</name>
<dbReference type="RefSeq" id="WP_377762164.1">
    <property type="nucleotide sequence ID" value="NZ_JBHRXY010000011.1"/>
</dbReference>
<accession>A0ABV7U5V8</accession>